<dbReference type="OrthoDB" id="8964853at2759"/>
<feature type="region of interest" description="Disordered" evidence="1">
    <location>
        <begin position="441"/>
        <end position="536"/>
    </location>
</feature>
<evidence type="ECO:0000259" key="2">
    <source>
        <dbReference type="PROSITE" id="PS50888"/>
    </source>
</evidence>
<reference evidence="3 4" key="1">
    <citation type="journal article" date="2018" name="Mol. Biol. Evol.">
        <title>Broad Genomic Sampling Reveals a Smut Pathogenic Ancestry of the Fungal Clade Ustilaginomycotina.</title>
        <authorList>
            <person name="Kijpornyongpan T."/>
            <person name="Mondo S.J."/>
            <person name="Barry K."/>
            <person name="Sandor L."/>
            <person name="Lee J."/>
            <person name="Lipzen A."/>
            <person name="Pangilinan J."/>
            <person name="LaButti K."/>
            <person name="Hainaut M."/>
            <person name="Henrissat B."/>
            <person name="Grigoriev I.V."/>
            <person name="Spatafora J.W."/>
            <person name="Aime M.C."/>
        </authorList>
    </citation>
    <scope>NUCLEOTIDE SEQUENCE [LARGE SCALE GENOMIC DNA]</scope>
    <source>
        <strain evidence="3 4">MCA 5214</strain>
    </source>
</reference>
<dbReference type="STRING" id="1569628.A0A316UQ58"/>
<dbReference type="Proteomes" id="UP000245884">
    <property type="component" value="Unassembled WGS sequence"/>
</dbReference>
<dbReference type="AlphaFoldDB" id="A0A316UQ58"/>
<dbReference type="SMART" id="SM00353">
    <property type="entry name" value="HLH"/>
    <property type="match status" value="1"/>
</dbReference>
<dbReference type="Pfam" id="PF00010">
    <property type="entry name" value="HLH"/>
    <property type="match status" value="1"/>
</dbReference>
<dbReference type="Gene3D" id="4.10.280.10">
    <property type="entry name" value="Helix-loop-helix DNA-binding domain"/>
    <property type="match status" value="1"/>
</dbReference>
<gene>
    <name evidence="3" type="ORF">BDZ90DRAFT_233084</name>
</gene>
<dbReference type="GO" id="GO:0046983">
    <property type="term" value="F:protein dimerization activity"/>
    <property type="evidence" value="ECO:0007669"/>
    <property type="project" value="InterPro"/>
</dbReference>
<proteinExistence type="predicted"/>
<organism evidence="3 4">
    <name type="scientific">Jaminaea rosea</name>
    <dbReference type="NCBI Taxonomy" id="1569628"/>
    <lineage>
        <taxon>Eukaryota</taxon>
        <taxon>Fungi</taxon>
        <taxon>Dikarya</taxon>
        <taxon>Basidiomycota</taxon>
        <taxon>Ustilaginomycotina</taxon>
        <taxon>Exobasidiomycetes</taxon>
        <taxon>Microstromatales</taxon>
        <taxon>Microstromatales incertae sedis</taxon>
        <taxon>Jaminaea</taxon>
    </lineage>
</organism>
<feature type="compositionally biased region" description="Polar residues" evidence="1">
    <location>
        <begin position="294"/>
        <end position="315"/>
    </location>
</feature>
<evidence type="ECO:0000313" key="4">
    <source>
        <dbReference type="Proteomes" id="UP000245884"/>
    </source>
</evidence>
<dbReference type="GeneID" id="37028322"/>
<dbReference type="EMBL" id="KZ819671">
    <property type="protein sequence ID" value="PWN26441.1"/>
    <property type="molecule type" value="Genomic_DNA"/>
</dbReference>
<feature type="region of interest" description="Disordered" evidence="1">
    <location>
        <begin position="116"/>
        <end position="192"/>
    </location>
</feature>
<evidence type="ECO:0000313" key="3">
    <source>
        <dbReference type="EMBL" id="PWN26441.1"/>
    </source>
</evidence>
<dbReference type="RefSeq" id="XP_025361053.1">
    <property type="nucleotide sequence ID" value="XM_025506499.1"/>
</dbReference>
<feature type="compositionally biased region" description="Low complexity" evidence="1">
    <location>
        <begin position="258"/>
        <end position="282"/>
    </location>
</feature>
<protein>
    <recommendedName>
        <fullName evidence="2">BHLH domain-containing protein</fullName>
    </recommendedName>
</protein>
<feature type="compositionally biased region" description="Low complexity" evidence="1">
    <location>
        <begin position="360"/>
        <end position="378"/>
    </location>
</feature>
<feature type="compositionally biased region" description="Low complexity" evidence="1">
    <location>
        <begin position="526"/>
        <end position="536"/>
    </location>
</feature>
<feature type="region of interest" description="Disordered" evidence="1">
    <location>
        <begin position="56"/>
        <end position="84"/>
    </location>
</feature>
<feature type="domain" description="BHLH" evidence="2">
    <location>
        <begin position="323"/>
        <end position="404"/>
    </location>
</feature>
<name>A0A316UQ58_9BASI</name>
<feature type="compositionally biased region" description="Basic and acidic residues" evidence="1">
    <location>
        <begin position="462"/>
        <end position="482"/>
    </location>
</feature>
<dbReference type="InterPro" id="IPR036638">
    <property type="entry name" value="HLH_DNA-bd_sf"/>
</dbReference>
<feature type="compositionally biased region" description="Low complexity" evidence="1">
    <location>
        <begin position="116"/>
        <end position="136"/>
    </location>
</feature>
<feature type="region of interest" description="Disordered" evidence="1">
    <location>
        <begin position="360"/>
        <end position="388"/>
    </location>
</feature>
<sequence length="536" mass="56398">MRCEGGEAGKRVPRVQGNEAVRVARGKAGTGGKRVFLSLFLPFSILDSAIHSMASSSSRQHPHLPVHAASSPQPVLPIEPSDSRHQAYTMSQNLGGRRGSTDPILHAHMAATATANANNSSASPAHQQQHGNQHHQAPSPFAANSPGSRKRDAASAMLDHAGANSSPGQANNDGASNSGNGGDSDSHAVMQHMGHDGEGRASLANLSEYDLENWDGAAVAAAAAVANASANANNGASASSPGQTDQYGNYYTQTAAGGHDATNAAAPGASAGGSNATTTSTRSSKRVNRGASANAGNTTAESANNGGSSTETKSSLPYARSPELRVSHKLAERKRRKEMKDLFDGLKKCLPDPETVAANTAEAVAGSSSRAGAEGGPSTESAKDRGKLSKWEVLSRASNHITWLQQCKDKLLSDVERLRQQVGLPPFELPPYPQAEAVNIDDESKDADATMGEGEAETEAASEYKQEHQEHHSEHEQHEQHQIPEPPQHSSMTEANRPAEEPMSAVHHENTNAGHEIQAAMNMFKAQQQQQQQQAQ</sequence>
<feature type="region of interest" description="Disordered" evidence="1">
    <location>
        <begin position="258"/>
        <end position="333"/>
    </location>
</feature>
<dbReference type="InterPro" id="IPR011598">
    <property type="entry name" value="bHLH_dom"/>
</dbReference>
<dbReference type="PROSITE" id="PS50888">
    <property type="entry name" value="BHLH"/>
    <property type="match status" value="1"/>
</dbReference>
<accession>A0A316UQ58</accession>
<dbReference type="SUPFAM" id="SSF47459">
    <property type="entry name" value="HLH, helix-loop-helix DNA-binding domain"/>
    <property type="match status" value="1"/>
</dbReference>
<evidence type="ECO:0000256" key="1">
    <source>
        <dbReference type="SAM" id="MobiDB-lite"/>
    </source>
</evidence>
<keyword evidence="4" id="KW-1185">Reference proteome</keyword>